<sequence length="379" mass="41826">MALSHLSYSQLRPPATAILRHKFCGSRNVPARDRIIDFGKHKGKMLGSLPSSYLQWVSKNLRARDFEEWARMADEVLQDPVYRDRLEWEAAERILTGDARRWGSSSASESPVADLIDVSKRFGWDNDDKEAWARIDFELLGTSKGRRIPRLRSPTAGREDSKGGIFRGDSKLGSGLEKKSLGLGAKSITSRNVDARSSSAGALTPVGGRKDVILGRNSVYSSDLRLKRGDKPIDSHGDSVSPGKGKMGASVMNFTSRELKKDSIFRAESEGLPDAIVVGGRDVGFLSKGHRLVIGGGEEVEEEKGMEAAGKRGNREERREKRRIKREQQLEMLRREVGLEAGGGSKVEGFVQGDQHKQVTDPFPGRSSLLEKISRQGVE</sequence>
<name>A0AAQ3KN41_9LILI</name>
<feature type="compositionally biased region" description="Basic and acidic residues" evidence="1">
    <location>
        <begin position="303"/>
        <end position="319"/>
    </location>
</feature>
<dbReference type="AlphaFoldDB" id="A0AAQ3KN41"/>
<feature type="compositionally biased region" description="Basic and acidic residues" evidence="1">
    <location>
        <begin position="227"/>
        <end position="237"/>
    </location>
</feature>
<keyword evidence="3" id="KW-1185">Reference proteome</keyword>
<organism evidence="2 3">
    <name type="scientific">Canna indica</name>
    <name type="common">Indian-shot</name>
    <dbReference type="NCBI Taxonomy" id="4628"/>
    <lineage>
        <taxon>Eukaryota</taxon>
        <taxon>Viridiplantae</taxon>
        <taxon>Streptophyta</taxon>
        <taxon>Embryophyta</taxon>
        <taxon>Tracheophyta</taxon>
        <taxon>Spermatophyta</taxon>
        <taxon>Magnoliopsida</taxon>
        <taxon>Liliopsida</taxon>
        <taxon>Zingiberales</taxon>
        <taxon>Cannaceae</taxon>
        <taxon>Canna</taxon>
    </lineage>
</organism>
<reference evidence="2 3" key="1">
    <citation type="submission" date="2023-10" db="EMBL/GenBank/DDBJ databases">
        <title>Chromosome-scale genome assembly provides insights into flower coloration mechanisms of Canna indica.</title>
        <authorList>
            <person name="Li C."/>
        </authorList>
    </citation>
    <scope>NUCLEOTIDE SEQUENCE [LARGE SCALE GENOMIC DNA]</scope>
    <source>
        <tissue evidence="2">Flower</tissue>
    </source>
</reference>
<protein>
    <submittedName>
        <fullName evidence="2">Uncharacterized protein</fullName>
    </submittedName>
</protein>
<accession>A0AAQ3KN41</accession>
<feature type="region of interest" description="Disordered" evidence="1">
    <location>
        <begin position="148"/>
        <end position="169"/>
    </location>
</feature>
<evidence type="ECO:0000256" key="1">
    <source>
        <dbReference type="SAM" id="MobiDB-lite"/>
    </source>
</evidence>
<dbReference type="PANTHER" id="PTHR38357:SF1">
    <property type="entry name" value="EXPRESSED PROTEIN"/>
    <property type="match status" value="1"/>
</dbReference>
<evidence type="ECO:0000313" key="3">
    <source>
        <dbReference type="Proteomes" id="UP001327560"/>
    </source>
</evidence>
<feature type="region of interest" description="Disordered" evidence="1">
    <location>
        <begin position="227"/>
        <end position="248"/>
    </location>
</feature>
<dbReference type="GO" id="GO:0009536">
    <property type="term" value="C:plastid"/>
    <property type="evidence" value="ECO:0007669"/>
    <property type="project" value="TreeGrafter"/>
</dbReference>
<dbReference type="PANTHER" id="PTHR38357">
    <property type="entry name" value="EXPRESSED PROTEIN"/>
    <property type="match status" value="1"/>
</dbReference>
<proteinExistence type="predicted"/>
<dbReference type="EMBL" id="CP136895">
    <property type="protein sequence ID" value="WOL10642.1"/>
    <property type="molecule type" value="Genomic_DNA"/>
</dbReference>
<dbReference type="Proteomes" id="UP001327560">
    <property type="component" value="Chromosome 6"/>
</dbReference>
<evidence type="ECO:0000313" key="2">
    <source>
        <dbReference type="EMBL" id="WOL10642.1"/>
    </source>
</evidence>
<feature type="region of interest" description="Disordered" evidence="1">
    <location>
        <begin position="335"/>
        <end position="379"/>
    </location>
</feature>
<gene>
    <name evidence="2" type="ORF">Cni_G19401</name>
</gene>
<feature type="region of interest" description="Disordered" evidence="1">
    <location>
        <begin position="299"/>
        <end position="323"/>
    </location>
</feature>